<sequence>MFMARPPRPSPNRRNAWNERGRMSCMGCDPPPVGSITMFQTLHDYFWAAVEDRALTEKEIPSSLLIEFENDRSSLIALISILRLHMERSEFPLSVISFESGSAPTTHMDRWTKYIIREVDWNLYEFKGEEKDTLVGLQRGYAVCTCGMWWQEDGILENFSRVAHKNTYVRWIRYFFRDYSTKKLDGGSGDAKPKYFTEVNRAYARLGETLTNYGRDLDFWRKRFQESIRQPPVSSGMGIT</sequence>
<dbReference type="OrthoDB" id="1572276at2759"/>
<keyword evidence="2" id="KW-1185">Reference proteome</keyword>
<organism evidence="1 2">
    <name type="scientific">Actinidia rufa</name>
    <dbReference type="NCBI Taxonomy" id="165716"/>
    <lineage>
        <taxon>Eukaryota</taxon>
        <taxon>Viridiplantae</taxon>
        <taxon>Streptophyta</taxon>
        <taxon>Embryophyta</taxon>
        <taxon>Tracheophyta</taxon>
        <taxon>Spermatophyta</taxon>
        <taxon>Magnoliopsida</taxon>
        <taxon>eudicotyledons</taxon>
        <taxon>Gunneridae</taxon>
        <taxon>Pentapetalae</taxon>
        <taxon>asterids</taxon>
        <taxon>Ericales</taxon>
        <taxon>Actinidiaceae</taxon>
        <taxon>Actinidia</taxon>
    </lineage>
</organism>
<evidence type="ECO:0000313" key="1">
    <source>
        <dbReference type="EMBL" id="GFY85323.1"/>
    </source>
</evidence>
<accession>A0A7J0EFT9</accession>
<dbReference type="Proteomes" id="UP000585474">
    <property type="component" value="Unassembled WGS sequence"/>
</dbReference>
<gene>
    <name evidence="1" type="ORF">Acr_04g0000610</name>
</gene>
<proteinExistence type="predicted"/>
<reference evidence="1 2" key="1">
    <citation type="submission" date="2019-07" db="EMBL/GenBank/DDBJ databases">
        <title>De Novo Assembly of kiwifruit Actinidia rufa.</title>
        <authorList>
            <person name="Sugita-Konishi S."/>
            <person name="Sato K."/>
            <person name="Mori E."/>
            <person name="Abe Y."/>
            <person name="Kisaki G."/>
            <person name="Hamano K."/>
            <person name="Suezawa K."/>
            <person name="Otani M."/>
            <person name="Fukuda T."/>
            <person name="Manabe T."/>
            <person name="Gomi K."/>
            <person name="Tabuchi M."/>
            <person name="Akimitsu K."/>
            <person name="Kataoka I."/>
        </authorList>
    </citation>
    <scope>NUCLEOTIDE SEQUENCE [LARGE SCALE GENOMIC DNA]</scope>
    <source>
        <strain evidence="2">cv. Fuchu</strain>
    </source>
</reference>
<name>A0A7J0EFT9_9ERIC</name>
<dbReference type="EMBL" id="BJWL01000004">
    <property type="protein sequence ID" value="GFY85323.1"/>
    <property type="molecule type" value="Genomic_DNA"/>
</dbReference>
<comment type="caution">
    <text evidence="1">The sequence shown here is derived from an EMBL/GenBank/DDBJ whole genome shotgun (WGS) entry which is preliminary data.</text>
</comment>
<evidence type="ECO:0000313" key="2">
    <source>
        <dbReference type="Proteomes" id="UP000585474"/>
    </source>
</evidence>
<protein>
    <submittedName>
        <fullName evidence="1">Uncharacterized protein</fullName>
    </submittedName>
</protein>
<dbReference type="AlphaFoldDB" id="A0A7J0EFT9"/>